<name>A0A4D6MUP1_VIGUN</name>
<dbReference type="EMBL" id="CP039352">
    <property type="protein sequence ID" value="QCE03625.1"/>
    <property type="molecule type" value="Genomic_DNA"/>
</dbReference>
<reference evidence="1 2" key="1">
    <citation type="submission" date="2019-04" db="EMBL/GenBank/DDBJ databases">
        <title>An improved genome assembly and genetic linkage map for asparagus bean, Vigna unguiculata ssp. sesquipedialis.</title>
        <authorList>
            <person name="Xia Q."/>
            <person name="Zhang R."/>
            <person name="Dong Y."/>
        </authorList>
    </citation>
    <scope>NUCLEOTIDE SEQUENCE [LARGE SCALE GENOMIC DNA]</scope>
    <source>
        <tissue evidence="1">Leaf</tissue>
    </source>
</reference>
<evidence type="ECO:0000313" key="1">
    <source>
        <dbReference type="EMBL" id="QCE03625.1"/>
    </source>
</evidence>
<accession>A0A4D6MUP1</accession>
<gene>
    <name evidence="1" type="ORF">DEO72_LG8g1650</name>
</gene>
<evidence type="ECO:0000313" key="2">
    <source>
        <dbReference type="Proteomes" id="UP000501690"/>
    </source>
</evidence>
<sequence>MMLAPRLVETLAGLAVTGSRCSCSRCCVSGARTQHEREEKNGGWWWLHEWLREGLATAGYDGSAMVVSGSVLNGEDGGTKTMPRSSALAAAGLVSSLGATVVVLTCVQRGCTSAVPV</sequence>
<organism evidence="1 2">
    <name type="scientific">Vigna unguiculata</name>
    <name type="common">Cowpea</name>
    <dbReference type="NCBI Taxonomy" id="3917"/>
    <lineage>
        <taxon>Eukaryota</taxon>
        <taxon>Viridiplantae</taxon>
        <taxon>Streptophyta</taxon>
        <taxon>Embryophyta</taxon>
        <taxon>Tracheophyta</taxon>
        <taxon>Spermatophyta</taxon>
        <taxon>Magnoliopsida</taxon>
        <taxon>eudicotyledons</taxon>
        <taxon>Gunneridae</taxon>
        <taxon>Pentapetalae</taxon>
        <taxon>rosids</taxon>
        <taxon>fabids</taxon>
        <taxon>Fabales</taxon>
        <taxon>Fabaceae</taxon>
        <taxon>Papilionoideae</taxon>
        <taxon>50 kb inversion clade</taxon>
        <taxon>NPAAA clade</taxon>
        <taxon>indigoferoid/millettioid clade</taxon>
        <taxon>Phaseoleae</taxon>
        <taxon>Vigna</taxon>
    </lineage>
</organism>
<keyword evidence="2" id="KW-1185">Reference proteome</keyword>
<dbReference type="Proteomes" id="UP000501690">
    <property type="component" value="Linkage Group LG8"/>
</dbReference>
<dbReference type="AlphaFoldDB" id="A0A4D6MUP1"/>
<protein>
    <submittedName>
        <fullName evidence="1">Uncharacterized protein</fullName>
    </submittedName>
</protein>
<proteinExistence type="predicted"/>